<dbReference type="GO" id="GO:0009055">
    <property type="term" value="F:electron transfer activity"/>
    <property type="evidence" value="ECO:0007669"/>
    <property type="project" value="InterPro"/>
</dbReference>
<comment type="cofactor">
    <cofactor evidence="8">
        <name>heme</name>
        <dbReference type="ChEBI" id="CHEBI:30413"/>
    </cofactor>
    <text evidence="8">Binds 2 heme groups.</text>
</comment>
<dbReference type="GO" id="GO:0004130">
    <property type="term" value="F:cytochrome-c peroxidase activity"/>
    <property type="evidence" value="ECO:0007669"/>
    <property type="project" value="TreeGrafter"/>
</dbReference>
<dbReference type="PROSITE" id="PS51257">
    <property type="entry name" value="PROKAR_LIPOPROTEIN"/>
    <property type="match status" value="1"/>
</dbReference>
<keyword evidence="6" id="KW-0560">Oxidoreductase</keyword>
<evidence type="ECO:0000256" key="10">
    <source>
        <dbReference type="SAM" id="MobiDB-lite"/>
    </source>
</evidence>
<comment type="caution">
    <text evidence="13">The sequence shown here is derived from an EMBL/GenBank/DDBJ whole genome shotgun (WGS) entry which is preliminary data.</text>
</comment>
<keyword evidence="5" id="KW-0574">Periplasm</keyword>
<dbReference type="InterPro" id="IPR051395">
    <property type="entry name" value="Cytochrome_c_Peroxidase/MauG"/>
</dbReference>
<evidence type="ECO:0000256" key="4">
    <source>
        <dbReference type="ARBA" id="ARBA00022729"/>
    </source>
</evidence>
<feature type="domain" description="Cytochrome c" evidence="12">
    <location>
        <begin position="236"/>
        <end position="369"/>
    </location>
</feature>
<feature type="binding site" description="axial binding residue" evidence="9">
    <location>
        <position position="256"/>
    </location>
    <ligand>
        <name>heme c</name>
        <dbReference type="ChEBI" id="CHEBI:61717"/>
        <label>2</label>
    </ligand>
    <ligandPart>
        <name>Fe</name>
        <dbReference type="ChEBI" id="CHEBI:18248"/>
    </ligandPart>
</feature>
<evidence type="ECO:0000256" key="5">
    <source>
        <dbReference type="ARBA" id="ARBA00022764"/>
    </source>
</evidence>
<dbReference type="InterPro" id="IPR004852">
    <property type="entry name" value="Di-haem_cyt_c_peroxidsae"/>
</dbReference>
<sequence length="385" mass="41605">MGVKYSVAVLSVLILASACGGGSGDDTSSTNSTDTIAIAETAITTIPDLSAVTEVDLTVQDFAAYVAQAPQAWQDIVGPINNTRATLGRVLFYDSRLSSNNEVSCATCHAQEAAFSDRRNNNTTSQGVNGRTGKNSPQLTNVALHPGGRMFWDERAEPLIDQADGPIQDANEMNETFPALLVELGETIYYEQLFINAFENTPGNNITQLRLQEAIAEFEKTLLSFNSPFDNNNLNQQAQNGMDEFNANNNECSNCHGLAEPGASFNMVVDAGIAAGGGIGIFPQRIDVGLDQDDVDTTSFKTPTLRNVEVTAPFTHLGQLETLEDVMDFYASVLGLEPIARATTDPRVLNVGLNNQDRQQIIAFLESLTDQSFLTNSLFSNPFNE</sequence>
<dbReference type="GO" id="GO:0042597">
    <property type="term" value="C:periplasmic space"/>
    <property type="evidence" value="ECO:0007669"/>
    <property type="project" value="UniProtKB-SubCell"/>
</dbReference>
<feature type="binding site" description="covalent" evidence="8">
    <location>
        <position position="252"/>
    </location>
    <ligand>
        <name>heme c</name>
        <dbReference type="ChEBI" id="CHEBI:61717"/>
        <label>2</label>
    </ligand>
</feature>
<reference evidence="14" key="1">
    <citation type="submission" date="2017-08" db="EMBL/GenBank/DDBJ databases">
        <title>A dynamic microbial community with high functional redundancy inhabits the cold, oxic subseafloor aquifer.</title>
        <authorList>
            <person name="Tully B.J."/>
            <person name="Wheat C.G."/>
            <person name="Glazer B.T."/>
            <person name="Huber J.A."/>
        </authorList>
    </citation>
    <scope>NUCLEOTIDE SEQUENCE [LARGE SCALE GENOMIC DNA]</scope>
</reference>
<evidence type="ECO:0000256" key="1">
    <source>
        <dbReference type="ARBA" id="ARBA00004418"/>
    </source>
</evidence>
<evidence type="ECO:0000256" key="2">
    <source>
        <dbReference type="ARBA" id="ARBA00022617"/>
    </source>
</evidence>
<dbReference type="InterPro" id="IPR009056">
    <property type="entry name" value="Cyt_c-like_dom"/>
</dbReference>
<evidence type="ECO:0000256" key="8">
    <source>
        <dbReference type="PIRSR" id="PIRSR000294-1"/>
    </source>
</evidence>
<dbReference type="AlphaFoldDB" id="A0A2A5CGQ4"/>
<feature type="binding site" description="covalent" evidence="8">
    <location>
        <position position="255"/>
    </location>
    <ligand>
        <name>heme c</name>
        <dbReference type="ChEBI" id="CHEBI:61717"/>
        <label>2</label>
    </ligand>
</feature>
<gene>
    <name evidence="13" type="ORF">COA71_04045</name>
</gene>
<dbReference type="PANTHER" id="PTHR30600">
    <property type="entry name" value="CYTOCHROME C PEROXIDASE-RELATED"/>
    <property type="match status" value="1"/>
</dbReference>
<feature type="binding site" description="covalent" evidence="8">
    <location>
        <position position="105"/>
    </location>
    <ligand>
        <name>heme c</name>
        <dbReference type="ChEBI" id="CHEBI:61717"/>
        <label>1</label>
    </ligand>
</feature>
<evidence type="ECO:0000256" key="3">
    <source>
        <dbReference type="ARBA" id="ARBA00022723"/>
    </source>
</evidence>
<dbReference type="PANTHER" id="PTHR30600:SF10">
    <property type="entry name" value="BLL6722 PROTEIN"/>
    <property type="match status" value="1"/>
</dbReference>
<dbReference type="GO" id="GO:0046872">
    <property type="term" value="F:metal ion binding"/>
    <property type="evidence" value="ECO:0007669"/>
    <property type="project" value="UniProtKB-KW"/>
</dbReference>
<dbReference type="InterPro" id="IPR036909">
    <property type="entry name" value="Cyt_c-like_dom_sf"/>
</dbReference>
<evidence type="ECO:0000256" key="7">
    <source>
        <dbReference type="ARBA" id="ARBA00023004"/>
    </source>
</evidence>
<comment type="subcellular location">
    <subcellularLocation>
        <location evidence="1">Periplasm</location>
    </subcellularLocation>
</comment>
<evidence type="ECO:0000313" key="14">
    <source>
        <dbReference type="Proteomes" id="UP000228987"/>
    </source>
</evidence>
<keyword evidence="7 9" id="KW-0408">Iron</keyword>
<proteinExistence type="predicted"/>
<feature type="chain" id="PRO_5012992136" description="Cytochrome c domain-containing protein" evidence="11">
    <location>
        <begin position="21"/>
        <end position="385"/>
    </location>
</feature>
<organism evidence="13 14">
    <name type="scientific">SAR86 cluster bacterium</name>
    <dbReference type="NCBI Taxonomy" id="2030880"/>
    <lineage>
        <taxon>Bacteria</taxon>
        <taxon>Pseudomonadati</taxon>
        <taxon>Pseudomonadota</taxon>
        <taxon>Gammaproteobacteria</taxon>
        <taxon>SAR86 cluster</taxon>
    </lineage>
</organism>
<feature type="binding site" description="covalent" evidence="8">
    <location>
        <position position="108"/>
    </location>
    <ligand>
        <name>heme c</name>
        <dbReference type="ChEBI" id="CHEBI:61717"/>
        <label>1</label>
    </ligand>
</feature>
<evidence type="ECO:0000313" key="13">
    <source>
        <dbReference type="EMBL" id="PCJ42685.1"/>
    </source>
</evidence>
<name>A0A2A5CGQ4_9GAMM</name>
<dbReference type="PROSITE" id="PS51007">
    <property type="entry name" value="CYTC"/>
    <property type="match status" value="1"/>
</dbReference>
<keyword evidence="3 9" id="KW-0479">Metal-binding</keyword>
<dbReference type="PIRSF" id="PIRSF000294">
    <property type="entry name" value="Cytochrome-c_peroxidase"/>
    <property type="match status" value="1"/>
</dbReference>
<feature type="region of interest" description="Disordered" evidence="10">
    <location>
        <begin position="117"/>
        <end position="140"/>
    </location>
</feature>
<dbReference type="GO" id="GO:0020037">
    <property type="term" value="F:heme binding"/>
    <property type="evidence" value="ECO:0007669"/>
    <property type="project" value="InterPro"/>
</dbReference>
<evidence type="ECO:0000256" key="9">
    <source>
        <dbReference type="PIRSR" id="PIRSR000294-2"/>
    </source>
</evidence>
<dbReference type="Gene3D" id="1.10.760.10">
    <property type="entry name" value="Cytochrome c-like domain"/>
    <property type="match status" value="2"/>
</dbReference>
<protein>
    <recommendedName>
        <fullName evidence="12">Cytochrome c domain-containing protein</fullName>
    </recommendedName>
</protein>
<feature type="compositionally biased region" description="Polar residues" evidence="10">
    <location>
        <begin position="121"/>
        <end position="140"/>
    </location>
</feature>
<dbReference type="Pfam" id="PF03150">
    <property type="entry name" value="CCP_MauG"/>
    <property type="match status" value="1"/>
</dbReference>
<accession>A0A2A5CGQ4</accession>
<dbReference type="Proteomes" id="UP000228987">
    <property type="component" value="Unassembled WGS sequence"/>
</dbReference>
<feature type="signal peptide" evidence="11">
    <location>
        <begin position="1"/>
        <end position="20"/>
    </location>
</feature>
<evidence type="ECO:0000259" key="12">
    <source>
        <dbReference type="PROSITE" id="PS51007"/>
    </source>
</evidence>
<dbReference type="SUPFAM" id="SSF46626">
    <property type="entry name" value="Cytochrome c"/>
    <property type="match status" value="2"/>
</dbReference>
<dbReference type="EMBL" id="NVWI01000002">
    <property type="protein sequence ID" value="PCJ42685.1"/>
    <property type="molecule type" value="Genomic_DNA"/>
</dbReference>
<comment type="PTM">
    <text evidence="8">Binds 2 heme groups per subunit.</text>
</comment>
<dbReference type="InterPro" id="IPR026259">
    <property type="entry name" value="MauG/Cytc_peroxidase"/>
</dbReference>
<keyword evidence="4 11" id="KW-0732">Signal</keyword>
<evidence type="ECO:0000256" key="6">
    <source>
        <dbReference type="ARBA" id="ARBA00023002"/>
    </source>
</evidence>
<evidence type="ECO:0000256" key="11">
    <source>
        <dbReference type="SAM" id="SignalP"/>
    </source>
</evidence>
<keyword evidence="2 8" id="KW-0349">Heme</keyword>
<feature type="binding site" description="axial binding residue" evidence="9">
    <location>
        <position position="109"/>
    </location>
    <ligand>
        <name>heme c</name>
        <dbReference type="ChEBI" id="CHEBI:61717"/>
        <label>1</label>
    </ligand>
    <ligandPart>
        <name>Fe</name>
        <dbReference type="ChEBI" id="CHEBI:18248"/>
    </ligandPart>
</feature>